<dbReference type="AlphaFoldDB" id="H5TS74"/>
<name>H5TS74_GORO1</name>
<accession>H5TS74</accession>
<dbReference type="InterPro" id="IPR025669">
    <property type="entry name" value="AAA_dom"/>
</dbReference>
<dbReference type="InterPro" id="IPR027417">
    <property type="entry name" value="P-loop_NTPase"/>
</dbReference>
<comment type="caution">
    <text evidence="2">The sequence shown here is derived from an EMBL/GenBank/DDBJ whole genome shotgun (WGS) entry which is preliminary data.</text>
</comment>
<keyword evidence="3" id="KW-1185">Reference proteome</keyword>
<dbReference type="PANTHER" id="PTHR13696:SF52">
    <property type="entry name" value="PARA FAMILY PROTEIN CT_582"/>
    <property type="match status" value="1"/>
</dbReference>
<dbReference type="SUPFAM" id="SSF52540">
    <property type="entry name" value="P-loop containing nucleoside triphosphate hydrolases"/>
    <property type="match status" value="1"/>
</dbReference>
<gene>
    <name evidence="2" type="ORF">GOOTI_207_00170</name>
</gene>
<dbReference type="CDD" id="cd02042">
    <property type="entry name" value="ParAB_family"/>
    <property type="match status" value="1"/>
</dbReference>
<protein>
    <submittedName>
        <fullName evidence="2">Soj/ParA-related protein</fullName>
    </submittedName>
</protein>
<dbReference type="EMBL" id="BAFB01000207">
    <property type="protein sequence ID" value="GAB36332.1"/>
    <property type="molecule type" value="Genomic_DNA"/>
</dbReference>
<reference evidence="2" key="1">
    <citation type="submission" date="2012-02" db="EMBL/GenBank/DDBJ databases">
        <title>Whole genome shotgun sequence of Gordonia otitidis NBRC 100426.</title>
        <authorList>
            <person name="Yoshida I."/>
            <person name="Hosoyama A."/>
            <person name="Tsuchikane K."/>
            <person name="Katsumata H."/>
            <person name="Yamazaki S."/>
            <person name="Fujita N."/>
        </authorList>
    </citation>
    <scope>NUCLEOTIDE SEQUENCE [LARGE SCALE GENOMIC DNA]</scope>
    <source>
        <strain evidence="2">NBRC 100426</strain>
    </source>
</reference>
<dbReference type="PANTHER" id="PTHR13696">
    <property type="entry name" value="P-LOOP CONTAINING NUCLEOSIDE TRIPHOSPHATE HYDROLASE"/>
    <property type="match status" value="1"/>
</dbReference>
<evidence type="ECO:0000259" key="1">
    <source>
        <dbReference type="Pfam" id="PF13614"/>
    </source>
</evidence>
<dbReference type="Gene3D" id="3.40.50.300">
    <property type="entry name" value="P-loop containing nucleotide triphosphate hydrolases"/>
    <property type="match status" value="1"/>
</dbReference>
<dbReference type="RefSeq" id="WP_007240514.1">
    <property type="nucleotide sequence ID" value="NZ_BAFB01000207.1"/>
</dbReference>
<sequence length="308" mass="33089">MLHTLPPALTRVCTVANGKGGAGKTSTACNLAGLSAAAGWRVLFIDLDPQGNAGRDFGYRRANTNEGDQGREIFDALISPRPLAPPLVNYRPNLDILPGGAALEELEDVLIGRARRRGNEAPLVEALEPVASNYDLVVIDTPPTRPYLLNVALAATRWIVIPTKSDDASIDGLETLAAQIIKARDTNPDVEVLGAVLFGVESSATAIRREAAEDIAAALGDAAPLFESVIRHSTKAARQVRRKGLLVHELAEEAKNAEPYWKALKEGRQPNSVAGTAPSLAEDYFLLVHEILGRIDEKEQEEIQEVTA</sequence>
<dbReference type="InterPro" id="IPR050678">
    <property type="entry name" value="DNA_Partitioning_ATPase"/>
</dbReference>
<evidence type="ECO:0000313" key="2">
    <source>
        <dbReference type="EMBL" id="GAB36332.1"/>
    </source>
</evidence>
<feature type="domain" description="AAA" evidence="1">
    <location>
        <begin position="11"/>
        <end position="191"/>
    </location>
</feature>
<organism evidence="2 3">
    <name type="scientific">Gordonia otitidis (strain DSM 44809 / CCUG 52243 / JCM 12355 / NBRC 100426 / IFM 10032)</name>
    <dbReference type="NCBI Taxonomy" id="1108044"/>
    <lineage>
        <taxon>Bacteria</taxon>
        <taxon>Bacillati</taxon>
        <taxon>Actinomycetota</taxon>
        <taxon>Actinomycetes</taxon>
        <taxon>Mycobacteriales</taxon>
        <taxon>Gordoniaceae</taxon>
        <taxon>Gordonia</taxon>
    </lineage>
</organism>
<proteinExistence type="predicted"/>
<dbReference type="Pfam" id="PF13614">
    <property type="entry name" value="AAA_31"/>
    <property type="match status" value="1"/>
</dbReference>
<evidence type="ECO:0000313" key="3">
    <source>
        <dbReference type="Proteomes" id="UP000005038"/>
    </source>
</evidence>
<dbReference type="Proteomes" id="UP000005038">
    <property type="component" value="Unassembled WGS sequence"/>
</dbReference>
<dbReference type="STRING" id="1108044.GOOTI_207_00170"/>